<evidence type="ECO:0000259" key="7">
    <source>
        <dbReference type="Pfam" id="PF02911"/>
    </source>
</evidence>
<keyword evidence="9" id="KW-1185">Reference proteome</keyword>
<keyword evidence="4 5" id="KW-0648">Protein biosynthesis</keyword>
<dbReference type="InterPro" id="IPR011034">
    <property type="entry name" value="Formyl_transferase-like_C_sf"/>
</dbReference>
<dbReference type="AlphaFoldDB" id="A0A7M1S4Y9"/>
<dbReference type="RefSeq" id="WP_197549295.1">
    <property type="nucleotide sequence ID" value="NZ_CP063164.1"/>
</dbReference>
<dbReference type="InterPro" id="IPR002376">
    <property type="entry name" value="Formyl_transf_N"/>
</dbReference>
<dbReference type="Pfam" id="PF00551">
    <property type="entry name" value="Formyl_trans_N"/>
    <property type="match status" value="1"/>
</dbReference>
<name>A0A7M1S4Y9_9BACT</name>
<accession>A0A7M1S4Y9</accession>
<dbReference type="InterPro" id="IPR041711">
    <property type="entry name" value="Met-tRNA-FMT_N"/>
</dbReference>
<dbReference type="KEGG" id="sinu:IMZ28_03130"/>
<dbReference type="PANTHER" id="PTHR11138">
    <property type="entry name" value="METHIONYL-TRNA FORMYLTRANSFERASE"/>
    <property type="match status" value="1"/>
</dbReference>
<dbReference type="Pfam" id="PF02911">
    <property type="entry name" value="Formyl_trans_C"/>
    <property type="match status" value="1"/>
</dbReference>
<evidence type="ECO:0000313" key="8">
    <source>
        <dbReference type="EMBL" id="QOR62477.1"/>
    </source>
</evidence>
<evidence type="ECO:0000259" key="6">
    <source>
        <dbReference type="Pfam" id="PF00551"/>
    </source>
</evidence>
<dbReference type="InterPro" id="IPR036477">
    <property type="entry name" value="Formyl_transf_N_sf"/>
</dbReference>
<evidence type="ECO:0000313" key="9">
    <source>
        <dbReference type="Proteomes" id="UP000595074"/>
    </source>
</evidence>
<comment type="catalytic activity">
    <reaction evidence="5">
        <text>L-methionyl-tRNA(fMet) + (6R)-10-formyltetrahydrofolate = N-formyl-L-methionyl-tRNA(fMet) + (6S)-5,6,7,8-tetrahydrofolate + H(+)</text>
        <dbReference type="Rhea" id="RHEA:24380"/>
        <dbReference type="Rhea" id="RHEA-COMP:9952"/>
        <dbReference type="Rhea" id="RHEA-COMP:9953"/>
        <dbReference type="ChEBI" id="CHEBI:15378"/>
        <dbReference type="ChEBI" id="CHEBI:57453"/>
        <dbReference type="ChEBI" id="CHEBI:78530"/>
        <dbReference type="ChEBI" id="CHEBI:78844"/>
        <dbReference type="ChEBI" id="CHEBI:195366"/>
        <dbReference type="EC" id="2.1.2.9"/>
    </reaction>
</comment>
<comment type="similarity">
    <text evidence="1 5">Belongs to the Fmt family.</text>
</comment>
<evidence type="ECO:0000256" key="1">
    <source>
        <dbReference type="ARBA" id="ARBA00010699"/>
    </source>
</evidence>
<dbReference type="Proteomes" id="UP000595074">
    <property type="component" value="Chromosome"/>
</dbReference>
<dbReference type="Gene3D" id="3.40.50.12230">
    <property type="match status" value="1"/>
</dbReference>
<evidence type="ECO:0000256" key="2">
    <source>
        <dbReference type="ARBA" id="ARBA00012261"/>
    </source>
</evidence>
<reference evidence="8 9" key="1">
    <citation type="submission" date="2020-10" db="EMBL/GenBank/DDBJ databases">
        <title>The genome of sulfurovum sp.</title>
        <authorList>
            <person name="Xie S."/>
            <person name="Shao Z."/>
            <person name="Jiang L."/>
        </authorList>
    </citation>
    <scope>NUCLEOTIDE SEQUENCE [LARGE SCALE GENOMIC DNA]</scope>
    <source>
        <strain evidence="8 9">ST-419</strain>
    </source>
</reference>
<feature type="domain" description="Formyl transferase C-terminal" evidence="7">
    <location>
        <begin position="202"/>
        <end position="292"/>
    </location>
</feature>
<dbReference type="InterPro" id="IPR044135">
    <property type="entry name" value="Met-tRNA-FMT_C"/>
</dbReference>
<feature type="domain" description="Formyl transferase N-terminal" evidence="6">
    <location>
        <begin position="3"/>
        <end position="171"/>
    </location>
</feature>
<dbReference type="PANTHER" id="PTHR11138:SF5">
    <property type="entry name" value="METHIONYL-TRNA FORMYLTRANSFERASE, MITOCHONDRIAL"/>
    <property type="match status" value="1"/>
</dbReference>
<dbReference type="EC" id="2.1.2.9" evidence="2 5"/>
<keyword evidence="3 5" id="KW-0808">Transferase</keyword>
<evidence type="ECO:0000256" key="3">
    <source>
        <dbReference type="ARBA" id="ARBA00022679"/>
    </source>
</evidence>
<dbReference type="GO" id="GO:0005829">
    <property type="term" value="C:cytosol"/>
    <property type="evidence" value="ECO:0007669"/>
    <property type="project" value="TreeGrafter"/>
</dbReference>
<comment type="function">
    <text evidence="5">Attaches a formyl group to the free amino group of methionyl-tRNA(fMet). The formyl group appears to play a dual role in the initiator identity of N-formylmethionyl-tRNA by promoting its recognition by IF2 and preventing the misappropriation of this tRNA by the elongation apparatus.</text>
</comment>
<evidence type="ECO:0000256" key="4">
    <source>
        <dbReference type="ARBA" id="ARBA00022917"/>
    </source>
</evidence>
<dbReference type="CDD" id="cd08704">
    <property type="entry name" value="Met_tRNA_FMT_C"/>
    <property type="match status" value="1"/>
</dbReference>
<dbReference type="HAMAP" id="MF_00182">
    <property type="entry name" value="Formyl_trans"/>
    <property type="match status" value="1"/>
</dbReference>
<organism evidence="8 9">
    <name type="scientific">Sulfurovum indicum</name>
    <dbReference type="NCBI Taxonomy" id="2779528"/>
    <lineage>
        <taxon>Bacteria</taxon>
        <taxon>Pseudomonadati</taxon>
        <taxon>Campylobacterota</taxon>
        <taxon>Epsilonproteobacteria</taxon>
        <taxon>Campylobacterales</taxon>
        <taxon>Sulfurovaceae</taxon>
        <taxon>Sulfurovum</taxon>
    </lineage>
</organism>
<dbReference type="InterPro" id="IPR005794">
    <property type="entry name" value="Fmt"/>
</dbReference>
<dbReference type="CDD" id="cd08646">
    <property type="entry name" value="FMT_core_Met-tRNA-FMT_N"/>
    <property type="match status" value="1"/>
</dbReference>
<proteinExistence type="inferred from homology"/>
<gene>
    <name evidence="5" type="primary">fmt</name>
    <name evidence="8" type="ORF">IMZ28_03130</name>
</gene>
<dbReference type="InterPro" id="IPR005793">
    <property type="entry name" value="Formyl_trans_C"/>
</dbReference>
<dbReference type="GO" id="GO:0004479">
    <property type="term" value="F:methionyl-tRNA formyltransferase activity"/>
    <property type="evidence" value="ECO:0007669"/>
    <property type="project" value="UniProtKB-UniRule"/>
</dbReference>
<feature type="binding site" evidence="5">
    <location>
        <begin position="110"/>
        <end position="113"/>
    </location>
    <ligand>
        <name>(6S)-5,6,7,8-tetrahydrofolate</name>
        <dbReference type="ChEBI" id="CHEBI:57453"/>
    </ligand>
</feature>
<protein>
    <recommendedName>
        <fullName evidence="2 5">Methionyl-tRNA formyltransferase</fullName>
        <ecNumber evidence="2 5">2.1.2.9</ecNumber>
    </recommendedName>
</protein>
<sequence length="309" mass="33989">MNKKIVYMGTPHYAQEILGTLIQSEDMDVILVITQPDRPVGRKKVMTPPPVKELATEHSIEVLQPNRLSDAGIEEAIRHVKPDFIVVAAFGQLLPRSILDIAPCINLHASLLPQYRGASPVQQSLLNGDKVTGVTSMLMEEGLDTGPILEKIIFEIPRDMRLHALMEQLTKDACTLTLSTLRNFENITPQPQDGSKATLCKKIRKSDGEVDFSDAEEVYNKYRAFEGWPGIFAANGTKFDNVTLLERDIAHTPFEILSFEGDEVIVGCGKGSLKIGTLQPVSKKPMSAKAYSVGRGLKVGDHLLNGEIS</sequence>
<dbReference type="EMBL" id="CP063164">
    <property type="protein sequence ID" value="QOR62477.1"/>
    <property type="molecule type" value="Genomic_DNA"/>
</dbReference>
<dbReference type="SUPFAM" id="SSF53328">
    <property type="entry name" value="Formyltransferase"/>
    <property type="match status" value="1"/>
</dbReference>
<dbReference type="NCBIfam" id="TIGR00460">
    <property type="entry name" value="fmt"/>
    <property type="match status" value="1"/>
</dbReference>
<dbReference type="SUPFAM" id="SSF50486">
    <property type="entry name" value="FMT C-terminal domain-like"/>
    <property type="match status" value="1"/>
</dbReference>
<evidence type="ECO:0000256" key="5">
    <source>
        <dbReference type="HAMAP-Rule" id="MF_00182"/>
    </source>
</evidence>